<keyword evidence="3" id="KW-1003">Cell membrane</keyword>
<evidence type="ECO:0000256" key="12">
    <source>
        <dbReference type="SAM" id="Phobius"/>
    </source>
</evidence>
<keyword evidence="2" id="KW-0813">Transport</keyword>
<comment type="subcellular location">
    <subcellularLocation>
        <location evidence="1">Cell membrane</location>
        <topology evidence="1">Multi-pass membrane protein</topology>
    </subcellularLocation>
</comment>
<evidence type="ECO:0000313" key="15">
    <source>
        <dbReference type="EMBL" id="RWS01510.1"/>
    </source>
</evidence>
<evidence type="ECO:0000256" key="9">
    <source>
        <dbReference type="ARBA" id="ARBA00023065"/>
    </source>
</evidence>
<evidence type="ECO:0000256" key="5">
    <source>
        <dbReference type="ARBA" id="ARBA00022673"/>
    </source>
</evidence>
<evidence type="ECO:0000256" key="1">
    <source>
        <dbReference type="ARBA" id="ARBA00004651"/>
    </source>
</evidence>
<protein>
    <submittedName>
        <fullName evidence="15">Protein ced-11-like protein</fullName>
    </submittedName>
</protein>
<dbReference type="InterPro" id="IPR041491">
    <property type="entry name" value="TRPM_SLOG"/>
</dbReference>
<keyword evidence="4" id="KW-0109">Calcium transport</keyword>
<dbReference type="Pfam" id="PF25969">
    <property type="entry name" value="NUDT9_N"/>
    <property type="match status" value="1"/>
</dbReference>
<evidence type="ECO:0000259" key="14">
    <source>
        <dbReference type="Pfam" id="PF25508"/>
    </source>
</evidence>
<dbReference type="STRING" id="1965070.A0A3S3RIQ5"/>
<keyword evidence="6 12" id="KW-0812">Transmembrane</keyword>
<dbReference type="PANTHER" id="PTHR13800:SF1">
    <property type="entry name" value="TRANSIENT RECEPTOR POTENTIAL CATION CHANNEL TRPM"/>
    <property type="match status" value="1"/>
</dbReference>
<feature type="domain" description="TRPM-like" evidence="14">
    <location>
        <begin position="526"/>
        <end position="650"/>
    </location>
</feature>
<dbReference type="EMBL" id="NCKU01009047">
    <property type="protein sequence ID" value="RWS01524.1"/>
    <property type="molecule type" value="Genomic_DNA"/>
</dbReference>
<dbReference type="Proteomes" id="UP000285301">
    <property type="component" value="Unassembled WGS sequence"/>
</dbReference>
<organism evidence="15 19">
    <name type="scientific">Dinothrombium tinctorium</name>
    <dbReference type="NCBI Taxonomy" id="1965070"/>
    <lineage>
        <taxon>Eukaryota</taxon>
        <taxon>Metazoa</taxon>
        <taxon>Ecdysozoa</taxon>
        <taxon>Arthropoda</taxon>
        <taxon>Chelicerata</taxon>
        <taxon>Arachnida</taxon>
        <taxon>Acari</taxon>
        <taxon>Acariformes</taxon>
        <taxon>Trombidiformes</taxon>
        <taxon>Prostigmata</taxon>
        <taxon>Anystina</taxon>
        <taxon>Parasitengona</taxon>
        <taxon>Trombidioidea</taxon>
        <taxon>Trombidiidae</taxon>
        <taxon>Dinothrombium</taxon>
    </lineage>
</organism>
<feature type="domain" description="TRPM SLOG" evidence="13">
    <location>
        <begin position="39"/>
        <end position="298"/>
    </location>
</feature>
<dbReference type="PANTHER" id="PTHR13800">
    <property type="entry name" value="TRANSIENT RECEPTOR POTENTIAL CATION CHANNEL, SUBFAMILY M, MEMBER 6"/>
    <property type="match status" value="1"/>
</dbReference>
<dbReference type="OrthoDB" id="6411402at2759"/>
<dbReference type="GO" id="GO:0005262">
    <property type="term" value="F:calcium channel activity"/>
    <property type="evidence" value="ECO:0007669"/>
    <property type="project" value="UniProtKB-KW"/>
</dbReference>
<feature type="transmembrane region" description="Helical" evidence="12">
    <location>
        <begin position="854"/>
        <end position="873"/>
    </location>
</feature>
<dbReference type="Pfam" id="PF25508">
    <property type="entry name" value="TRPM2"/>
    <property type="match status" value="1"/>
</dbReference>
<keyword evidence="5" id="KW-0107">Calcium channel</keyword>
<feature type="transmembrane region" description="Helical" evidence="12">
    <location>
        <begin position="797"/>
        <end position="818"/>
    </location>
</feature>
<dbReference type="InterPro" id="IPR050927">
    <property type="entry name" value="TRPM"/>
</dbReference>
<dbReference type="Pfam" id="PF18139">
    <property type="entry name" value="LSDAT_euk"/>
    <property type="match status" value="1"/>
</dbReference>
<evidence type="ECO:0000313" key="18">
    <source>
        <dbReference type="EMBL" id="RWS03935.1"/>
    </source>
</evidence>
<sequence length="1502" mass="175572">MDLFSSSDLDTIRNASDMGPIEIEEPFNIIWNANDWPLYIRCPFSTEIQNLARIIQEGWRLKKPHIMLSIISQFNSLQWQNESQISHFKQGLIKAASAAKMWIITNGIDVGISNVIAEAIENQKKWITAMKKTSPLLEATCIGVVREDRITTDPLMQRNLKDIEKLNETNPLNQARDRYKEGKFYIDSFHTHFIFVMKEEDTDLEQLLTLDLFSEFSFEAAWISTKTFESLDRRALIQKLESSKIPLIAVLVQGDADSANVVLHYLQKQLPVVVLYGSGGFADLLATAYLEIENKTNQEGLWDPDFVEDNLKPMLARKIVRMFPNLCNKMYEVRTLRDKVVECVRNATHEGVEYLTVLDLNSTRVDIRNLDQYLLEAYFKSRQIFENAWINTTPQEILTTDLHLTLEWNNPVIARNLLKKRIVTERVSIAKELFLRALIESGREEFVDIFLHAGFHVRQLYNYSILKWLILQAMKIEFFQVTCCEGFLGLSLTSAFPFDDFLSYTNRLIFLTAGLGNFLKHDDLTNRYKAKPNCVEQKAIAFITIWAVLINNLNLVNKLWPHHNEPINLCLIVSTMQRKMSKFVKDLNLEKKMTEKANEFGQLATQLLDEFHKSSPMRATEALTLQSPHWSYQTASDIAVAGEIHMFIAHQSCQKWLSNKFLNMMHVKQSPFGEFLIPIGLKIILCAFFVFPIKIWFDFPYHVAVERKRLKDKYKQQIISTSEENLYLFMKLDSKIPSVRQLARRGTKMKPKWIESQRRTQFKKYINSYKLSDISFWKKFLIFWSAPITKYWLHQMFYILFLVHFSIAVIINACGNWYLDTSLFAWIILILASDIRRTYLLLKKYVSISATFKYIEIPLVTMFLCFFYLGRIINFEPISKHQYLVRMLMCCALFHYYVRYLAIFIPISSTFGPLFYRLKLMTFKDYIQFILLSMPIMIGGAFVIRVAHFPDAAFTEGDTLQFIFHETFYTFFKVFDTNLFEKEECKKRKVSREDEEENFCKHTSSYIDPKCNTFGFWSYLFNIAFLILMRQVLANLMFAIFNNSLATLDALTIWRYQRFHSVAEFNLRMPLPPPLNIFSYIYYLIKYCCICCRKFRKDKTKNDNLSICHGCPDPNSAYFAKVICNNVVNKRKEVEQFQTVLSTLQNQSEVMTDHFEYVKMQMLKLKRSVTNLKKQIYQLKTDIEKSKKHERKKEEAHLLSRMSPYPNTQTNRLPVPDKYVPWDISWLDYCPPVHSLPKDAFAQSVNADEETIILSISRTAPPMIKPEFKFNALFTYNDKVYDRKSWITDNNNQSLIYQLDGIFPLNPCGRTGLAGRGSLPRWGPNHYIFVFITKYNNIAASFEFLSAKKQTSDCSDYSLIGGFVAGDNAFAVVQQQLDPKNKSKQWKSARNMIEFLANKVEANIFKSEGVKTRTSSVPEKCVQHHLAFKGYMDSPYNTDNAWKEVEFWHFHFTDNETVIDNENKNELSWISLKENVYDKMPIDESNILHLCTKNWKKVGLHF</sequence>
<keyword evidence="10 12" id="KW-0472">Membrane</keyword>
<evidence type="ECO:0000256" key="10">
    <source>
        <dbReference type="ARBA" id="ARBA00023136"/>
    </source>
</evidence>
<feature type="transmembrane region" description="Helical" evidence="12">
    <location>
        <begin position="926"/>
        <end position="947"/>
    </location>
</feature>
<evidence type="ECO:0000256" key="3">
    <source>
        <dbReference type="ARBA" id="ARBA00022475"/>
    </source>
</evidence>
<evidence type="ECO:0000256" key="8">
    <source>
        <dbReference type="ARBA" id="ARBA00022989"/>
    </source>
</evidence>
<dbReference type="GO" id="GO:0005886">
    <property type="term" value="C:plasma membrane"/>
    <property type="evidence" value="ECO:0007669"/>
    <property type="project" value="UniProtKB-SubCell"/>
</dbReference>
<evidence type="ECO:0000256" key="4">
    <source>
        <dbReference type="ARBA" id="ARBA00022568"/>
    </source>
</evidence>
<evidence type="ECO:0000256" key="2">
    <source>
        <dbReference type="ARBA" id="ARBA00022448"/>
    </source>
</evidence>
<name>A0A3S3RIQ5_9ACAR</name>
<feature type="transmembrane region" description="Helical" evidence="12">
    <location>
        <begin position="1014"/>
        <end position="1029"/>
    </location>
</feature>
<keyword evidence="7" id="KW-0106">Calcium</keyword>
<evidence type="ECO:0000259" key="13">
    <source>
        <dbReference type="Pfam" id="PF18139"/>
    </source>
</evidence>
<dbReference type="Gene3D" id="3.90.79.10">
    <property type="entry name" value="Nucleoside Triphosphate Pyrophosphohydrolase"/>
    <property type="match status" value="1"/>
</dbReference>
<feature type="transmembrane region" description="Helical" evidence="12">
    <location>
        <begin position="885"/>
        <end position="905"/>
    </location>
</feature>
<evidence type="ECO:0000256" key="6">
    <source>
        <dbReference type="ARBA" id="ARBA00022692"/>
    </source>
</evidence>
<feature type="transmembrane region" description="Helical" evidence="12">
    <location>
        <begin position="675"/>
        <end position="697"/>
    </location>
</feature>
<dbReference type="SUPFAM" id="SSF55811">
    <property type="entry name" value="Nudix"/>
    <property type="match status" value="1"/>
</dbReference>
<evidence type="ECO:0000313" key="16">
    <source>
        <dbReference type="EMBL" id="RWS01524.1"/>
    </source>
</evidence>
<proteinExistence type="predicted"/>
<evidence type="ECO:0000256" key="7">
    <source>
        <dbReference type="ARBA" id="ARBA00022837"/>
    </source>
</evidence>
<dbReference type="EMBL" id="NCKU01009075">
    <property type="protein sequence ID" value="RWS01510.1"/>
    <property type="molecule type" value="Genomic_DNA"/>
</dbReference>
<reference evidence="15" key="2">
    <citation type="submission" date="2018-11" db="EMBL/GenBank/DDBJ databases">
        <title>Trombidioid mite genomics.</title>
        <authorList>
            <person name="Dong X."/>
        </authorList>
    </citation>
    <scope>NUCLEOTIDE SEQUENCE</scope>
    <source>
        <strain evidence="15">UoL-WK</strain>
    </source>
</reference>
<keyword evidence="19" id="KW-1185">Reference proteome</keyword>
<keyword evidence="11" id="KW-0407">Ion channel</keyword>
<dbReference type="InterPro" id="IPR015797">
    <property type="entry name" value="NUDIX_hydrolase-like_dom_sf"/>
</dbReference>
<keyword evidence="9" id="KW-0406">Ion transport</keyword>
<evidence type="ECO:0000313" key="19">
    <source>
        <dbReference type="Proteomes" id="UP000285301"/>
    </source>
</evidence>
<comment type="caution">
    <text evidence="15">The sequence shown here is derived from an EMBL/GenBank/DDBJ whole genome shotgun (WGS) entry which is preliminary data.</text>
</comment>
<accession>A0A3S3RIQ5</accession>
<dbReference type="EMBL" id="NCKU01006003">
    <property type="protein sequence ID" value="RWS03935.1"/>
    <property type="molecule type" value="Genomic_DNA"/>
</dbReference>
<dbReference type="EMBL" id="NCKU01006007">
    <property type="protein sequence ID" value="RWS03928.1"/>
    <property type="molecule type" value="Genomic_DNA"/>
</dbReference>
<evidence type="ECO:0000313" key="17">
    <source>
        <dbReference type="EMBL" id="RWS03928.1"/>
    </source>
</evidence>
<evidence type="ECO:0000256" key="11">
    <source>
        <dbReference type="ARBA" id="ARBA00023303"/>
    </source>
</evidence>
<dbReference type="InterPro" id="IPR057366">
    <property type="entry name" value="TRPM-like"/>
</dbReference>
<keyword evidence="8 12" id="KW-1133">Transmembrane helix</keyword>
<reference evidence="15 19" key="1">
    <citation type="journal article" date="2018" name="Gigascience">
        <title>Genomes of trombidid mites reveal novel predicted allergens and laterally-transferred genes associated with secondary metabolism.</title>
        <authorList>
            <person name="Dong X."/>
            <person name="Chaisiri K."/>
            <person name="Xia D."/>
            <person name="Armstrong S.D."/>
            <person name="Fang Y."/>
            <person name="Donnelly M.J."/>
            <person name="Kadowaki T."/>
            <person name="McGarry J.W."/>
            <person name="Darby A.C."/>
            <person name="Makepeace B.L."/>
        </authorList>
    </citation>
    <scope>NUCLEOTIDE SEQUENCE [LARGE SCALE GENOMIC DNA]</scope>
    <source>
        <strain evidence="15">UoL-WK</strain>
    </source>
</reference>
<gene>
    <name evidence="15" type="ORF">B4U79_02111</name>
    <name evidence="18" type="ORF">B4U79_10292</name>
    <name evidence="17" type="ORF">B4U79_13238</name>
    <name evidence="16" type="ORF">B4U79_14433</name>
</gene>